<organism evidence="5 6">
    <name type="scientific">Arabidopsis thaliana x Arabidopsis arenosa</name>
    <dbReference type="NCBI Taxonomy" id="1240361"/>
    <lineage>
        <taxon>Eukaryota</taxon>
        <taxon>Viridiplantae</taxon>
        <taxon>Streptophyta</taxon>
        <taxon>Embryophyta</taxon>
        <taxon>Tracheophyta</taxon>
        <taxon>Spermatophyta</taxon>
        <taxon>Magnoliopsida</taxon>
        <taxon>eudicotyledons</taxon>
        <taxon>Gunneridae</taxon>
        <taxon>Pentapetalae</taxon>
        <taxon>rosids</taxon>
        <taxon>malvids</taxon>
        <taxon>Brassicales</taxon>
        <taxon>Brassicaceae</taxon>
        <taxon>Camelineae</taxon>
        <taxon>Arabidopsis</taxon>
    </lineage>
</organism>
<reference evidence="5 6" key="1">
    <citation type="submission" date="2020-12" db="EMBL/GenBank/DDBJ databases">
        <title>Concerted genomic and epigenomic changes stabilize Arabidopsis allopolyploids.</title>
        <authorList>
            <person name="Chen Z."/>
        </authorList>
    </citation>
    <scope>NUCLEOTIDE SEQUENCE [LARGE SCALE GENOMIC DNA]</scope>
    <source>
        <strain evidence="5">Allo738</strain>
        <tissue evidence="5">Leaf</tissue>
    </source>
</reference>
<dbReference type="Pfam" id="PF03469">
    <property type="entry name" value="XH"/>
    <property type="match status" value="1"/>
</dbReference>
<dbReference type="InterPro" id="IPR005379">
    <property type="entry name" value="FDM1-5/IDN2_XH"/>
</dbReference>
<dbReference type="Pfam" id="PF03468">
    <property type="entry name" value="XS"/>
    <property type="match status" value="1"/>
</dbReference>
<dbReference type="CDD" id="cd12266">
    <property type="entry name" value="RRM_like_XS"/>
    <property type="match status" value="1"/>
</dbReference>
<gene>
    <name evidence="5" type="ORF">ISN45_Aa08g023330</name>
</gene>
<protein>
    <submittedName>
        <fullName evidence="5">Putative domain XH</fullName>
    </submittedName>
</protein>
<dbReference type="InterPro" id="IPR005380">
    <property type="entry name" value="XS_domain"/>
</dbReference>
<evidence type="ECO:0000256" key="2">
    <source>
        <dbReference type="SAM" id="MobiDB-lite"/>
    </source>
</evidence>
<evidence type="ECO:0000256" key="1">
    <source>
        <dbReference type="SAM" id="Coils"/>
    </source>
</evidence>
<dbReference type="GO" id="GO:0080188">
    <property type="term" value="P:gene silencing by siRNA-directed DNA methylation"/>
    <property type="evidence" value="ECO:0007669"/>
    <property type="project" value="InterPro"/>
</dbReference>
<proteinExistence type="predicted"/>
<dbReference type="AlphaFoldDB" id="A0A8T1XUJ5"/>
<feature type="domain" description="XS" evidence="3">
    <location>
        <begin position="34"/>
        <end position="145"/>
    </location>
</feature>
<evidence type="ECO:0000313" key="6">
    <source>
        <dbReference type="Proteomes" id="UP000694240"/>
    </source>
</evidence>
<keyword evidence="6" id="KW-1185">Reference proteome</keyword>
<feature type="coiled-coil region" evidence="1">
    <location>
        <begin position="192"/>
        <end position="339"/>
    </location>
</feature>
<dbReference type="InterPro" id="IPR045177">
    <property type="entry name" value="FDM1-5/IDN2"/>
</dbReference>
<feature type="domain" description="Factor of DNA methylation 1-5/IDN2" evidence="4">
    <location>
        <begin position="443"/>
        <end position="568"/>
    </location>
</feature>
<evidence type="ECO:0000313" key="5">
    <source>
        <dbReference type="EMBL" id="KAG7534821.1"/>
    </source>
</evidence>
<keyword evidence="1" id="KW-0175">Coiled coil</keyword>
<dbReference type="PANTHER" id="PTHR21596">
    <property type="entry name" value="RIBONUCLEASE P SUBUNIT P38"/>
    <property type="match status" value="1"/>
</dbReference>
<name>A0A8T1XUJ5_9BRAS</name>
<accession>A0A8T1XUJ5</accession>
<feature type="region of interest" description="Disordered" evidence="2">
    <location>
        <begin position="1"/>
        <end position="31"/>
    </location>
</feature>
<comment type="caution">
    <text evidence="5">The sequence shown here is derived from an EMBL/GenBank/DDBJ whole genome shotgun (WGS) entry which is preliminary data.</text>
</comment>
<dbReference type="PANTHER" id="PTHR21596:SF54">
    <property type="entry name" value="TRANSCRIPTION REGULATOR-LIKE"/>
    <property type="match status" value="1"/>
</dbReference>
<evidence type="ECO:0000259" key="4">
    <source>
        <dbReference type="Pfam" id="PF03469"/>
    </source>
</evidence>
<sequence length="582" mass="68761">MEKNQQKQEFLAETSEMNNNNNNNDCSEQEQPQQRFVWPWVGLVANIPTEVEQSGRRVGKSGSTLRDEFTLKGFNPTRVQPIWNFKGHSGFALVEFTKDFHGFESAMKFERSFESDRHGKRDWEKGIRLRDNKLYGWIAREDDYNRSDIVGKNVKKKRDLKSIAQILEEDERKMVHLVENMSQSIEMNKQCKQELEQKVDETSRFLESLELHNVLLNKTYQEGIEKMQMNMEELYQQVLGGHEKSLAELEAKREKLDERARLIEQRAIINEEEMEKSRLEREMNQKAMWEQNEANEEAMKLAEKHQKEKEKLHKRIMEMEAKLNETQELELEIEKLKGTTNVMKHMVGSDGDEDIVKKMAKTQIELDARETALHEKMMTLSQKERMTNDEYHDARKEMIQVQNLLNLYVPNSLACPFNLWYYFDEQVWNANEELMKQEKIRVKRMGQLNPEPFLPAVMKKHKVTQSRAEIKAMQLCSVWEANIGDVQWTPFRIDESDGIAKRVVDKNDEKLRKLKEQYGEEVYNEVVRAKLEIEEHNASGSYVIVELWNYAENRKAKMEEAADVMLKIRSKLAAMKNKRKRL</sequence>
<dbReference type="Proteomes" id="UP000694240">
    <property type="component" value="Chromosome 13"/>
</dbReference>
<dbReference type="EMBL" id="JAEFBK010000013">
    <property type="protein sequence ID" value="KAG7534821.1"/>
    <property type="molecule type" value="Genomic_DNA"/>
</dbReference>
<evidence type="ECO:0000259" key="3">
    <source>
        <dbReference type="Pfam" id="PF03468"/>
    </source>
</evidence>